<proteinExistence type="predicted"/>
<dbReference type="Proteomes" id="UP000746612">
    <property type="component" value="Unassembled WGS sequence"/>
</dbReference>
<evidence type="ECO:0000313" key="1">
    <source>
        <dbReference type="EMBL" id="CAG2003679.1"/>
    </source>
</evidence>
<dbReference type="AlphaFoldDB" id="A0A9N8WX08"/>
<evidence type="ECO:0000313" key="2">
    <source>
        <dbReference type="Proteomes" id="UP000746612"/>
    </source>
</evidence>
<gene>
    <name evidence="1" type="ORF">MDCFG202_LOCUS494670</name>
</gene>
<accession>A0A9N8WX08</accession>
<comment type="caution">
    <text evidence="1">The sequence shown here is derived from an EMBL/GenBank/DDBJ whole genome shotgun (WGS) entry which is preliminary data.</text>
</comment>
<protein>
    <submittedName>
        <fullName evidence="1">Uncharacterized protein</fullName>
    </submittedName>
</protein>
<reference evidence="1" key="1">
    <citation type="submission" date="2021-03" db="EMBL/GenBank/DDBJ databases">
        <authorList>
            <person name="Alouane T."/>
            <person name="Langin T."/>
            <person name="Bonhomme L."/>
        </authorList>
    </citation>
    <scope>NUCLEOTIDE SEQUENCE</scope>
    <source>
        <strain evidence="1">MDC_Fg202</strain>
    </source>
</reference>
<sequence length="188" mass="21124">MESHSLISTEREALRKHADIAMAKWITLRNNLKILALSLLSDYNCRDARALLARDEVSILRIFFENDDGLDPESVDLAQADHVTSLAHGLFEAAGGSKSTLWDRFNDEYSDFDNQTLCGFMVDVAGTMSLKEAHAEQLYHAMLRSRLLAANRTPSFIKFLEFIQDCQSIIDPSQRRCSTQGSNDAEGH</sequence>
<organism evidence="1 2">
    <name type="scientific">Gibberella zeae</name>
    <name type="common">Wheat head blight fungus</name>
    <name type="synonym">Fusarium graminearum</name>
    <dbReference type="NCBI Taxonomy" id="5518"/>
    <lineage>
        <taxon>Eukaryota</taxon>
        <taxon>Fungi</taxon>
        <taxon>Dikarya</taxon>
        <taxon>Ascomycota</taxon>
        <taxon>Pezizomycotina</taxon>
        <taxon>Sordariomycetes</taxon>
        <taxon>Hypocreomycetidae</taxon>
        <taxon>Hypocreales</taxon>
        <taxon>Nectriaceae</taxon>
        <taxon>Fusarium</taxon>
    </lineage>
</organism>
<dbReference type="EMBL" id="CAJPIJ010000176">
    <property type="protein sequence ID" value="CAG2003679.1"/>
    <property type="molecule type" value="Genomic_DNA"/>
</dbReference>
<name>A0A9N8WX08_GIBZA</name>